<organism evidence="1 2">
    <name type="scientific">Macrosiphum euphorbiae</name>
    <name type="common">potato aphid</name>
    <dbReference type="NCBI Taxonomy" id="13131"/>
    <lineage>
        <taxon>Eukaryota</taxon>
        <taxon>Metazoa</taxon>
        <taxon>Ecdysozoa</taxon>
        <taxon>Arthropoda</taxon>
        <taxon>Hexapoda</taxon>
        <taxon>Insecta</taxon>
        <taxon>Pterygota</taxon>
        <taxon>Neoptera</taxon>
        <taxon>Paraneoptera</taxon>
        <taxon>Hemiptera</taxon>
        <taxon>Sternorrhyncha</taxon>
        <taxon>Aphidomorpha</taxon>
        <taxon>Aphidoidea</taxon>
        <taxon>Aphididae</taxon>
        <taxon>Macrosiphini</taxon>
        <taxon>Macrosiphum</taxon>
    </lineage>
</organism>
<reference evidence="1 2" key="1">
    <citation type="submission" date="2023-01" db="EMBL/GenBank/DDBJ databases">
        <authorList>
            <person name="Whitehead M."/>
        </authorList>
    </citation>
    <scope>NUCLEOTIDE SEQUENCE [LARGE SCALE GENOMIC DNA]</scope>
</reference>
<name>A0AAV0XT33_9HEMI</name>
<keyword evidence="2" id="KW-1185">Reference proteome</keyword>
<evidence type="ECO:0000313" key="1">
    <source>
        <dbReference type="EMBL" id="CAI6371680.1"/>
    </source>
</evidence>
<protein>
    <submittedName>
        <fullName evidence="1">Uncharacterized protein</fullName>
    </submittedName>
</protein>
<comment type="caution">
    <text evidence="1">The sequence shown here is derived from an EMBL/GenBank/DDBJ whole genome shotgun (WGS) entry which is preliminary data.</text>
</comment>
<dbReference type="Proteomes" id="UP001160148">
    <property type="component" value="Unassembled WGS sequence"/>
</dbReference>
<evidence type="ECO:0000313" key="2">
    <source>
        <dbReference type="Proteomes" id="UP001160148"/>
    </source>
</evidence>
<dbReference type="EMBL" id="CARXXK010001014">
    <property type="protein sequence ID" value="CAI6371680.1"/>
    <property type="molecule type" value="Genomic_DNA"/>
</dbReference>
<accession>A0AAV0XT33</accession>
<dbReference type="AlphaFoldDB" id="A0AAV0XT33"/>
<proteinExistence type="predicted"/>
<sequence>MNYESNNSKCRFTKLLIDYPELNGHCGSEMQTTSRRTISTMVLLQSTYTRSAEYVPLIKVHVYGPDYIIFLSMNRQMDGRLDVTKQTRKEQNK</sequence>
<gene>
    <name evidence="1" type="ORF">MEUPH1_LOCUS25658</name>
</gene>